<evidence type="ECO:0000256" key="2">
    <source>
        <dbReference type="ARBA" id="ARBA00003968"/>
    </source>
</evidence>
<accession>A0A2K9C2A3</accession>
<dbReference type="GO" id="GO:0016208">
    <property type="term" value="F:AMP binding"/>
    <property type="evidence" value="ECO:0007669"/>
    <property type="project" value="TreeGrafter"/>
</dbReference>
<protein>
    <recommendedName>
        <fullName evidence="7 12">Adenine phosphoribosyltransferase</fullName>
        <shortName evidence="12">APRT</shortName>
        <ecNumber evidence="7 12">2.4.2.7</ecNumber>
    </recommendedName>
</protein>
<dbReference type="KEGG" id="msyr:CXP39_02230"/>
<dbReference type="GO" id="GO:0006166">
    <property type="term" value="P:purine ribonucleoside salvage"/>
    <property type="evidence" value="ECO:0007669"/>
    <property type="project" value="UniProtKB-UniRule"/>
</dbReference>
<dbReference type="EC" id="2.4.2.7" evidence="7 12"/>
<dbReference type="FunFam" id="3.40.50.2020:FF:000004">
    <property type="entry name" value="Adenine phosphoribosyltransferase"/>
    <property type="match status" value="1"/>
</dbReference>
<keyword evidence="8 12" id="KW-0963">Cytoplasm</keyword>
<evidence type="ECO:0000259" key="13">
    <source>
        <dbReference type="Pfam" id="PF00156"/>
    </source>
</evidence>
<dbReference type="InterPro" id="IPR050054">
    <property type="entry name" value="UPRTase/APRTase"/>
</dbReference>
<comment type="catalytic activity">
    <reaction evidence="1 12">
        <text>AMP + diphosphate = 5-phospho-alpha-D-ribose 1-diphosphate + adenine</text>
        <dbReference type="Rhea" id="RHEA:16609"/>
        <dbReference type="ChEBI" id="CHEBI:16708"/>
        <dbReference type="ChEBI" id="CHEBI:33019"/>
        <dbReference type="ChEBI" id="CHEBI:58017"/>
        <dbReference type="ChEBI" id="CHEBI:456215"/>
        <dbReference type="EC" id="2.4.2.7"/>
    </reaction>
</comment>
<dbReference type="OrthoDB" id="9803963at2"/>
<evidence type="ECO:0000256" key="8">
    <source>
        <dbReference type="ARBA" id="ARBA00022490"/>
    </source>
</evidence>
<evidence type="ECO:0000256" key="9">
    <source>
        <dbReference type="ARBA" id="ARBA00022676"/>
    </source>
</evidence>
<dbReference type="HAMAP" id="MF_00004">
    <property type="entry name" value="Aden_phosphoribosyltr"/>
    <property type="match status" value="1"/>
</dbReference>
<organism evidence="14 15">
    <name type="scientific">Mesoplasma syrphidae</name>
    <dbReference type="NCBI Taxonomy" id="225999"/>
    <lineage>
        <taxon>Bacteria</taxon>
        <taxon>Bacillati</taxon>
        <taxon>Mycoplasmatota</taxon>
        <taxon>Mollicutes</taxon>
        <taxon>Entomoplasmatales</taxon>
        <taxon>Entomoplasmataceae</taxon>
        <taxon>Mesoplasma</taxon>
    </lineage>
</organism>
<dbReference type="InterPro" id="IPR029057">
    <property type="entry name" value="PRTase-like"/>
</dbReference>
<dbReference type="UniPathway" id="UPA00588">
    <property type="reaction ID" value="UER00646"/>
</dbReference>
<evidence type="ECO:0000313" key="15">
    <source>
        <dbReference type="Proteomes" id="UP000233419"/>
    </source>
</evidence>
<keyword evidence="11 12" id="KW-0660">Purine salvage</keyword>
<dbReference type="NCBIfam" id="TIGR01090">
    <property type="entry name" value="apt"/>
    <property type="match status" value="1"/>
</dbReference>
<keyword evidence="10 12" id="KW-0808">Transferase</keyword>
<evidence type="ECO:0000256" key="6">
    <source>
        <dbReference type="ARBA" id="ARBA00011738"/>
    </source>
</evidence>
<dbReference type="GO" id="GO:0005737">
    <property type="term" value="C:cytoplasm"/>
    <property type="evidence" value="ECO:0007669"/>
    <property type="project" value="UniProtKB-SubCell"/>
</dbReference>
<dbReference type="Proteomes" id="UP000233419">
    <property type="component" value="Chromosome"/>
</dbReference>
<feature type="domain" description="Phosphoribosyltransferase" evidence="13">
    <location>
        <begin position="28"/>
        <end position="144"/>
    </location>
</feature>
<comment type="subunit">
    <text evidence="6 12">Homodimer.</text>
</comment>
<dbReference type="PANTHER" id="PTHR32315">
    <property type="entry name" value="ADENINE PHOSPHORIBOSYLTRANSFERASE"/>
    <property type="match status" value="1"/>
</dbReference>
<reference evidence="14 15" key="1">
    <citation type="submission" date="2017-12" db="EMBL/GenBank/DDBJ databases">
        <title>Mesoplasma syrphidae YJS, Complete Genome.</title>
        <authorList>
            <person name="Knight T.F."/>
            <person name="Citino T."/>
            <person name="Rubinstein R."/>
            <person name="Neuschaefer Z."/>
        </authorList>
    </citation>
    <scope>NUCLEOTIDE SEQUENCE [LARGE SCALE GENOMIC DNA]</scope>
    <source>
        <strain evidence="14 15">YJS</strain>
    </source>
</reference>
<name>A0A2K9C2A3_9MOLU</name>
<dbReference type="NCBIfam" id="NF002634">
    <property type="entry name" value="PRK02304.1-3"/>
    <property type="match status" value="1"/>
</dbReference>
<dbReference type="NCBIfam" id="NF002636">
    <property type="entry name" value="PRK02304.1-5"/>
    <property type="match status" value="1"/>
</dbReference>
<dbReference type="GO" id="GO:0044209">
    <property type="term" value="P:AMP salvage"/>
    <property type="evidence" value="ECO:0007669"/>
    <property type="project" value="UniProtKB-UniRule"/>
</dbReference>
<dbReference type="AlphaFoldDB" id="A0A2K9C2A3"/>
<dbReference type="EMBL" id="CP025257">
    <property type="protein sequence ID" value="AUF83609.1"/>
    <property type="molecule type" value="Genomic_DNA"/>
</dbReference>
<dbReference type="Pfam" id="PF00156">
    <property type="entry name" value="Pribosyltran"/>
    <property type="match status" value="1"/>
</dbReference>
<comment type="subcellular location">
    <subcellularLocation>
        <location evidence="3 12">Cytoplasm</location>
    </subcellularLocation>
</comment>
<dbReference type="CDD" id="cd06223">
    <property type="entry name" value="PRTases_typeI"/>
    <property type="match status" value="1"/>
</dbReference>
<evidence type="ECO:0000256" key="4">
    <source>
        <dbReference type="ARBA" id="ARBA00004659"/>
    </source>
</evidence>
<evidence type="ECO:0000256" key="10">
    <source>
        <dbReference type="ARBA" id="ARBA00022679"/>
    </source>
</evidence>
<dbReference type="GO" id="GO:0002055">
    <property type="term" value="F:adenine binding"/>
    <property type="evidence" value="ECO:0007669"/>
    <property type="project" value="TreeGrafter"/>
</dbReference>
<evidence type="ECO:0000256" key="5">
    <source>
        <dbReference type="ARBA" id="ARBA00008391"/>
    </source>
</evidence>
<dbReference type="RefSeq" id="WP_027048042.1">
    <property type="nucleotide sequence ID" value="NZ_CP025257.1"/>
</dbReference>
<evidence type="ECO:0000256" key="7">
    <source>
        <dbReference type="ARBA" id="ARBA00011893"/>
    </source>
</evidence>
<comment type="pathway">
    <text evidence="4 12">Purine metabolism; AMP biosynthesis via salvage pathway; AMP from adenine: step 1/1.</text>
</comment>
<evidence type="ECO:0000256" key="11">
    <source>
        <dbReference type="ARBA" id="ARBA00022726"/>
    </source>
</evidence>
<comment type="function">
    <text evidence="2 12">Catalyzes a salvage reaction resulting in the formation of AMP, that is energically less costly than de novo synthesis.</text>
</comment>
<proteinExistence type="inferred from homology"/>
<dbReference type="InterPro" id="IPR005764">
    <property type="entry name" value="Ade_phspho_trans"/>
</dbReference>
<dbReference type="Gene3D" id="3.40.50.2020">
    <property type="match status" value="1"/>
</dbReference>
<dbReference type="SUPFAM" id="SSF53271">
    <property type="entry name" value="PRTase-like"/>
    <property type="match status" value="1"/>
</dbReference>
<sequence>MNLKKYILDVQDFPKPGVNFKDITPLLNDAQAFHFMIEEISKFVKKTGANVVVAPEARGFLLASAVAFNTKTRFVLVRKPGKLPREVIDIEYSLEYGTNHQQIHKGDIRPGDQVVIIDDVLATGGTIEAIIKLIAREGAEVKGISFLADLTYLHDEKLLSEYNVQKLLKY</sequence>
<dbReference type="GO" id="GO:0003999">
    <property type="term" value="F:adenine phosphoribosyltransferase activity"/>
    <property type="evidence" value="ECO:0007669"/>
    <property type="project" value="UniProtKB-UniRule"/>
</dbReference>
<evidence type="ECO:0000256" key="3">
    <source>
        <dbReference type="ARBA" id="ARBA00004496"/>
    </source>
</evidence>
<keyword evidence="9 12" id="KW-0328">Glycosyltransferase</keyword>
<dbReference type="InterPro" id="IPR000836">
    <property type="entry name" value="PRTase_dom"/>
</dbReference>
<evidence type="ECO:0000256" key="12">
    <source>
        <dbReference type="HAMAP-Rule" id="MF_00004"/>
    </source>
</evidence>
<dbReference type="GO" id="GO:0006168">
    <property type="term" value="P:adenine salvage"/>
    <property type="evidence" value="ECO:0007669"/>
    <property type="project" value="InterPro"/>
</dbReference>
<dbReference type="PANTHER" id="PTHR32315:SF3">
    <property type="entry name" value="ADENINE PHOSPHORIBOSYLTRANSFERASE"/>
    <property type="match status" value="1"/>
</dbReference>
<evidence type="ECO:0000256" key="1">
    <source>
        <dbReference type="ARBA" id="ARBA00000868"/>
    </source>
</evidence>
<keyword evidence="15" id="KW-1185">Reference proteome</keyword>
<evidence type="ECO:0000313" key="14">
    <source>
        <dbReference type="EMBL" id="AUF83609.1"/>
    </source>
</evidence>
<gene>
    <name evidence="12" type="primary">apt</name>
    <name evidence="14" type="ORF">CXP39_02230</name>
</gene>
<comment type="similarity">
    <text evidence="5 12">Belongs to the purine/pyrimidine phosphoribosyltransferase family.</text>
</comment>